<dbReference type="EMBL" id="FUWV01000001">
    <property type="protein sequence ID" value="SJZ33138.1"/>
    <property type="molecule type" value="Genomic_DNA"/>
</dbReference>
<protein>
    <submittedName>
        <fullName evidence="4">Putative endonuclease</fullName>
    </submittedName>
</protein>
<dbReference type="Pfam" id="PF01541">
    <property type="entry name" value="GIY-YIG"/>
    <property type="match status" value="1"/>
</dbReference>
<feature type="domain" description="GIY-YIG" evidence="3">
    <location>
        <begin position="1"/>
        <end position="75"/>
    </location>
</feature>
<comment type="similarity">
    <text evidence="1">Belongs to the UPF0213 family.</text>
</comment>
<evidence type="ECO:0000313" key="5">
    <source>
        <dbReference type="Proteomes" id="UP000196365"/>
    </source>
</evidence>
<keyword evidence="4" id="KW-0255">Endonuclease</keyword>
<reference evidence="4 5" key="1">
    <citation type="submission" date="2017-02" db="EMBL/GenBank/DDBJ databases">
        <authorList>
            <person name="Peterson S.W."/>
        </authorList>
    </citation>
    <scope>NUCLEOTIDE SEQUENCE [LARGE SCALE GENOMIC DNA]</scope>
    <source>
        <strain evidence="4 5">DSM 15102</strain>
    </source>
</reference>
<dbReference type="GO" id="GO:0004519">
    <property type="term" value="F:endonuclease activity"/>
    <property type="evidence" value="ECO:0007669"/>
    <property type="project" value="UniProtKB-KW"/>
</dbReference>
<dbReference type="PANTHER" id="PTHR34477">
    <property type="entry name" value="UPF0213 PROTEIN YHBQ"/>
    <property type="match status" value="1"/>
</dbReference>
<dbReference type="InterPro" id="IPR050190">
    <property type="entry name" value="UPF0213_domain"/>
</dbReference>
<feature type="region of interest" description="Disordered" evidence="2">
    <location>
        <begin position="79"/>
        <end position="100"/>
    </location>
</feature>
<dbReference type="InterPro" id="IPR000305">
    <property type="entry name" value="GIY-YIG_endonuc"/>
</dbReference>
<dbReference type="InterPro" id="IPR035901">
    <property type="entry name" value="GIY-YIG_endonuc_sf"/>
</dbReference>
<dbReference type="Proteomes" id="UP000196365">
    <property type="component" value="Unassembled WGS sequence"/>
</dbReference>
<dbReference type="CDD" id="cd10456">
    <property type="entry name" value="GIY-YIG_UPF0213"/>
    <property type="match status" value="1"/>
</dbReference>
<dbReference type="PROSITE" id="PS50164">
    <property type="entry name" value="GIY_YIG"/>
    <property type="match status" value="1"/>
</dbReference>
<keyword evidence="4" id="KW-0540">Nuclease</keyword>
<evidence type="ECO:0000256" key="2">
    <source>
        <dbReference type="SAM" id="MobiDB-lite"/>
    </source>
</evidence>
<dbReference type="RefSeq" id="WP_087677515.1">
    <property type="nucleotide sequence ID" value="NZ_FUWV01000001.1"/>
</dbReference>
<sequence>MPYAYIVKCNDGTYYTGWTTDLQKRMATHNKGKGAKYTYCRLPVKLIYWEWKENRSQAQSREVFIKKLSRQQKEKLIKEFQKTRSKDNNKLDESVKDTKP</sequence>
<evidence type="ECO:0000259" key="3">
    <source>
        <dbReference type="PROSITE" id="PS50164"/>
    </source>
</evidence>
<dbReference type="SUPFAM" id="SSF82771">
    <property type="entry name" value="GIY-YIG endonuclease"/>
    <property type="match status" value="1"/>
</dbReference>
<evidence type="ECO:0000313" key="4">
    <source>
        <dbReference type="EMBL" id="SJZ33138.1"/>
    </source>
</evidence>
<organism evidence="4 5">
    <name type="scientific">Garciella nitratireducens DSM 15102</name>
    <dbReference type="NCBI Taxonomy" id="1121911"/>
    <lineage>
        <taxon>Bacteria</taxon>
        <taxon>Bacillati</taxon>
        <taxon>Bacillota</taxon>
        <taxon>Clostridia</taxon>
        <taxon>Eubacteriales</taxon>
        <taxon>Eubacteriaceae</taxon>
        <taxon>Garciella</taxon>
    </lineage>
</organism>
<evidence type="ECO:0000256" key="1">
    <source>
        <dbReference type="ARBA" id="ARBA00007435"/>
    </source>
</evidence>
<keyword evidence="4" id="KW-0378">Hydrolase</keyword>
<dbReference type="PANTHER" id="PTHR34477:SF1">
    <property type="entry name" value="UPF0213 PROTEIN YHBQ"/>
    <property type="match status" value="1"/>
</dbReference>
<proteinExistence type="inferred from homology"/>
<dbReference type="AlphaFoldDB" id="A0A1T4JSJ4"/>
<name>A0A1T4JSJ4_9FIRM</name>
<dbReference type="OrthoDB" id="9807770at2"/>
<keyword evidence="5" id="KW-1185">Reference proteome</keyword>
<dbReference type="Gene3D" id="3.40.1440.10">
    <property type="entry name" value="GIY-YIG endonuclease"/>
    <property type="match status" value="1"/>
</dbReference>
<gene>
    <name evidence="4" type="ORF">SAMN02745973_00054</name>
</gene>
<accession>A0A1T4JSJ4</accession>